<reference evidence="1 2" key="1">
    <citation type="journal article" date="2019" name="Int. J. Syst. Evol. Microbiol.">
        <title>The Global Catalogue of Microorganisms (GCM) 10K type strain sequencing project: providing services to taxonomists for standard genome sequencing and annotation.</title>
        <authorList>
            <consortium name="The Broad Institute Genomics Platform"/>
            <consortium name="The Broad Institute Genome Sequencing Center for Infectious Disease"/>
            <person name="Wu L."/>
            <person name="Ma J."/>
        </authorList>
    </citation>
    <scope>NUCLEOTIDE SEQUENCE [LARGE SCALE GENOMIC DNA]</scope>
    <source>
        <strain evidence="1 2">JCM 11117</strain>
    </source>
</reference>
<proteinExistence type="predicted"/>
<sequence length="55" mass="6115">METEFGVARAGSVSRDHVFAELGDRTVEQALEAGIEPREVWLAVCRAYDVPPARR</sequence>
<keyword evidence="2" id="KW-1185">Reference proteome</keyword>
<organism evidence="1 2">
    <name type="scientific">Pseudonocardia zijingensis</name>
    <dbReference type="NCBI Taxonomy" id="153376"/>
    <lineage>
        <taxon>Bacteria</taxon>
        <taxon>Bacillati</taxon>
        <taxon>Actinomycetota</taxon>
        <taxon>Actinomycetes</taxon>
        <taxon>Pseudonocardiales</taxon>
        <taxon>Pseudonocardiaceae</taxon>
        <taxon>Pseudonocardia</taxon>
    </lineage>
</organism>
<accession>A0ABN1Q374</accession>
<dbReference type="Proteomes" id="UP001499967">
    <property type="component" value="Unassembled WGS sequence"/>
</dbReference>
<evidence type="ECO:0000313" key="2">
    <source>
        <dbReference type="Proteomes" id="UP001499967"/>
    </source>
</evidence>
<name>A0ABN1Q374_9PSEU</name>
<dbReference type="EMBL" id="BAAAHP010000081">
    <property type="protein sequence ID" value="GAA0937115.1"/>
    <property type="molecule type" value="Genomic_DNA"/>
</dbReference>
<dbReference type="InterPro" id="IPR021408">
    <property type="entry name" value="DUF3046"/>
</dbReference>
<gene>
    <name evidence="1" type="ORF">GCM10009559_30040</name>
</gene>
<evidence type="ECO:0008006" key="3">
    <source>
        <dbReference type="Google" id="ProtNLM"/>
    </source>
</evidence>
<comment type="caution">
    <text evidence="1">The sequence shown here is derived from an EMBL/GenBank/DDBJ whole genome shotgun (WGS) entry which is preliminary data.</text>
</comment>
<evidence type="ECO:0000313" key="1">
    <source>
        <dbReference type="EMBL" id="GAA0937115.1"/>
    </source>
</evidence>
<protein>
    <recommendedName>
        <fullName evidence="3">DUF3046 domain-containing protein</fullName>
    </recommendedName>
</protein>
<dbReference type="Pfam" id="PF11248">
    <property type="entry name" value="DUF3046"/>
    <property type="match status" value="1"/>
</dbReference>